<evidence type="ECO:0000256" key="2">
    <source>
        <dbReference type="ARBA" id="ARBA00022448"/>
    </source>
</evidence>
<dbReference type="AlphaFoldDB" id="A0A098YC76"/>
<organism evidence="10 11">
    <name type="scientific">Modestobacter caceresii</name>
    <dbReference type="NCBI Taxonomy" id="1522368"/>
    <lineage>
        <taxon>Bacteria</taxon>
        <taxon>Bacillati</taxon>
        <taxon>Actinomycetota</taxon>
        <taxon>Actinomycetes</taxon>
        <taxon>Geodermatophilales</taxon>
        <taxon>Geodermatophilaceae</taxon>
        <taxon>Modestobacter</taxon>
    </lineage>
</organism>
<reference evidence="10 11" key="1">
    <citation type="submission" date="2014-07" db="EMBL/GenBank/DDBJ databases">
        <title>Biosystematic studies on Modestobacter strains isolated from extreme hyper-arid desert soil and from historic building.</title>
        <authorList>
            <person name="Bukarasam K."/>
            <person name="Bull A."/>
            <person name="Girard G."/>
            <person name="van Wezel G."/>
            <person name="Goodfellow M."/>
        </authorList>
    </citation>
    <scope>NUCLEOTIDE SEQUENCE [LARGE SCALE GENOMIC DNA]</scope>
    <source>
        <strain evidence="10 11">KNN45-2b</strain>
    </source>
</reference>
<dbReference type="EMBL" id="JPMX01000024">
    <property type="protein sequence ID" value="KGH47336.1"/>
    <property type="molecule type" value="Genomic_DNA"/>
</dbReference>
<evidence type="ECO:0000256" key="8">
    <source>
        <dbReference type="SAM" id="Phobius"/>
    </source>
</evidence>
<dbReference type="GO" id="GO:1902600">
    <property type="term" value="P:proton transmembrane transport"/>
    <property type="evidence" value="ECO:0007669"/>
    <property type="project" value="InterPro"/>
</dbReference>
<keyword evidence="7 8" id="KW-0472">Membrane</keyword>
<feature type="transmembrane region" description="Helical" evidence="8">
    <location>
        <begin position="62"/>
        <end position="81"/>
    </location>
</feature>
<keyword evidence="5 8" id="KW-1133">Transmembrane helix</keyword>
<dbReference type="Pfam" id="PF00999">
    <property type="entry name" value="Na_H_Exchanger"/>
    <property type="match status" value="1"/>
</dbReference>
<keyword evidence="6" id="KW-0406">Ion transport</keyword>
<proteinExistence type="predicted"/>
<dbReference type="GO" id="GO:0005886">
    <property type="term" value="C:plasma membrane"/>
    <property type="evidence" value="ECO:0007669"/>
    <property type="project" value="UniProtKB-SubCell"/>
</dbReference>
<evidence type="ECO:0000313" key="10">
    <source>
        <dbReference type="EMBL" id="KGH47336.1"/>
    </source>
</evidence>
<evidence type="ECO:0000256" key="5">
    <source>
        <dbReference type="ARBA" id="ARBA00022989"/>
    </source>
</evidence>
<name>A0A098YC76_9ACTN</name>
<keyword evidence="3" id="KW-0050">Antiport</keyword>
<dbReference type="STRING" id="1522368.IN07_08060"/>
<feature type="transmembrane region" description="Helical" evidence="8">
    <location>
        <begin position="317"/>
        <end position="338"/>
    </location>
</feature>
<accession>A0A098YC76</accession>
<feature type="transmembrane region" description="Helical" evidence="8">
    <location>
        <begin position="102"/>
        <end position="131"/>
    </location>
</feature>
<dbReference type="PANTHER" id="PTHR32507:SF8">
    <property type="entry name" value="CNH1P"/>
    <property type="match status" value="1"/>
</dbReference>
<evidence type="ECO:0000256" key="7">
    <source>
        <dbReference type="ARBA" id="ARBA00023136"/>
    </source>
</evidence>
<dbReference type="GO" id="GO:0015297">
    <property type="term" value="F:antiporter activity"/>
    <property type="evidence" value="ECO:0007669"/>
    <property type="project" value="UniProtKB-KW"/>
</dbReference>
<evidence type="ECO:0000259" key="9">
    <source>
        <dbReference type="Pfam" id="PF00999"/>
    </source>
</evidence>
<dbReference type="RefSeq" id="WP_036334882.1">
    <property type="nucleotide sequence ID" value="NZ_JPMX01000024.1"/>
</dbReference>
<gene>
    <name evidence="10" type="ORF">IN07_08060</name>
</gene>
<comment type="caution">
    <text evidence="10">The sequence shown here is derived from an EMBL/GenBank/DDBJ whole genome shotgun (WGS) entry which is preliminary data.</text>
</comment>
<dbReference type="PANTHER" id="PTHR32507">
    <property type="entry name" value="NA(+)/H(+) ANTIPORTER 1"/>
    <property type="match status" value="1"/>
</dbReference>
<feature type="transmembrane region" description="Helical" evidence="8">
    <location>
        <begin position="381"/>
        <end position="406"/>
    </location>
</feature>
<sequence length="429" mass="44966">MDPTGLAYLVAGAAALLTALLPRLLRRLPISMPMVVVTIGIAAFATVDGLPIPDPLAHETIAVHLTEAGVIVSLLGAGLALDRPLGWKRWSTTWRLLGITMPLTVVATALLGGWLLGLGAAAAVLLAAALAPTDPVLATEVQVDEPTGEAESEDEARFALTSEAGLNDGLAFPFTYAAVAMATLGAAPSNWLGQWLLLDVGWRIAAGVAVGIGVGWVLRAMFFSAGQERARLVERAEGFVALATVFLAYGIAELVEGYGFVAVFVCACTIRAAERAHGHHQVLHTYVEQLERLLTIVVLVLLGGAVARGALADLSGAEVGLAVVLVLLVRPLAGWVGLLRGRTGLRERSAISFFGVRGIGSLYYLAYGLSQAEFAGAEQLWRVTVLVVLVSVVVHGMAATPVMTWLDRRWQRAAAAVRGDDAAAPVTPV</sequence>
<feature type="domain" description="Cation/H+ exchanger transmembrane" evidence="9">
    <location>
        <begin position="16"/>
        <end position="405"/>
    </location>
</feature>
<dbReference type="OrthoDB" id="9810860at2"/>
<protein>
    <submittedName>
        <fullName evidence="10">Cation transporter</fullName>
    </submittedName>
</protein>
<keyword evidence="2" id="KW-0813">Transport</keyword>
<feature type="transmembrane region" description="Helical" evidence="8">
    <location>
        <begin position="32"/>
        <end position="50"/>
    </location>
</feature>
<comment type="subcellular location">
    <subcellularLocation>
        <location evidence="1">Cell membrane</location>
        <topology evidence="1">Multi-pass membrane protein</topology>
    </subcellularLocation>
</comment>
<dbReference type="Proteomes" id="UP000029713">
    <property type="component" value="Unassembled WGS sequence"/>
</dbReference>
<feature type="transmembrane region" description="Helical" evidence="8">
    <location>
        <begin position="293"/>
        <end position="311"/>
    </location>
</feature>
<evidence type="ECO:0000256" key="4">
    <source>
        <dbReference type="ARBA" id="ARBA00022692"/>
    </source>
</evidence>
<keyword evidence="11" id="KW-1185">Reference proteome</keyword>
<feature type="transmembrane region" description="Helical" evidence="8">
    <location>
        <begin position="200"/>
        <end position="220"/>
    </location>
</feature>
<evidence type="ECO:0000313" key="11">
    <source>
        <dbReference type="Proteomes" id="UP000029713"/>
    </source>
</evidence>
<feature type="transmembrane region" description="Helical" evidence="8">
    <location>
        <begin position="350"/>
        <end position="369"/>
    </location>
</feature>
<keyword evidence="4 8" id="KW-0812">Transmembrane</keyword>
<evidence type="ECO:0000256" key="3">
    <source>
        <dbReference type="ARBA" id="ARBA00022449"/>
    </source>
</evidence>
<evidence type="ECO:0000256" key="6">
    <source>
        <dbReference type="ARBA" id="ARBA00023065"/>
    </source>
</evidence>
<feature type="transmembrane region" description="Helical" evidence="8">
    <location>
        <begin position="6"/>
        <end position="25"/>
    </location>
</feature>
<dbReference type="InterPro" id="IPR006153">
    <property type="entry name" value="Cation/H_exchanger_TM"/>
</dbReference>
<evidence type="ECO:0000256" key="1">
    <source>
        <dbReference type="ARBA" id="ARBA00004651"/>
    </source>
</evidence>